<accession>A0A7S3KYI4</accession>
<proteinExistence type="predicted"/>
<dbReference type="EMBL" id="HBIM01003536">
    <property type="protein sequence ID" value="CAE0404965.1"/>
    <property type="molecule type" value="Transcribed_RNA"/>
</dbReference>
<feature type="compositionally biased region" description="Low complexity" evidence="1">
    <location>
        <begin position="90"/>
        <end position="102"/>
    </location>
</feature>
<dbReference type="Gene3D" id="3.90.79.10">
    <property type="entry name" value="Nucleoside Triphosphate Pyrophosphohydrolase"/>
    <property type="match status" value="1"/>
</dbReference>
<protein>
    <recommendedName>
        <fullName evidence="2">Nudix hydrolase domain-containing protein</fullName>
    </recommendedName>
</protein>
<name>A0A7S3KYI4_9STRA</name>
<feature type="region of interest" description="Disordered" evidence="1">
    <location>
        <begin position="506"/>
        <end position="528"/>
    </location>
</feature>
<evidence type="ECO:0000313" key="3">
    <source>
        <dbReference type="EMBL" id="CAE0404965.1"/>
    </source>
</evidence>
<gene>
    <name evidence="3" type="ORF">ACOF00016_LOCUS3048</name>
</gene>
<dbReference type="InterPro" id="IPR015797">
    <property type="entry name" value="NUDIX_hydrolase-like_dom_sf"/>
</dbReference>
<dbReference type="PROSITE" id="PS51462">
    <property type="entry name" value="NUDIX"/>
    <property type="match status" value="1"/>
</dbReference>
<dbReference type="AlphaFoldDB" id="A0A7S3KYI4"/>
<evidence type="ECO:0000259" key="2">
    <source>
        <dbReference type="PROSITE" id="PS51462"/>
    </source>
</evidence>
<feature type="domain" description="Nudix hydrolase" evidence="2">
    <location>
        <begin position="131"/>
        <end position="289"/>
    </location>
</feature>
<reference evidence="3" key="1">
    <citation type="submission" date="2021-01" db="EMBL/GenBank/DDBJ databases">
        <authorList>
            <person name="Corre E."/>
            <person name="Pelletier E."/>
            <person name="Niang G."/>
            <person name="Scheremetjew M."/>
            <person name="Finn R."/>
            <person name="Kale V."/>
            <person name="Holt S."/>
            <person name="Cochrane G."/>
            <person name="Meng A."/>
            <person name="Brown T."/>
            <person name="Cohen L."/>
        </authorList>
    </citation>
    <scope>NUCLEOTIDE SEQUENCE</scope>
    <source>
        <strain evidence="3">CCMP127</strain>
    </source>
</reference>
<evidence type="ECO:0000256" key="1">
    <source>
        <dbReference type="SAM" id="MobiDB-lite"/>
    </source>
</evidence>
<dbReference type="SUPFAM" id="SSF55811">
    <property type="entry name" value="Nudix"/>
    <property type="match status" value="1"/>
</dbReference>
<dbReference type="InterPro" id="IPR000086">
    <property type="entry name" value="NUDIX_hydrolase_dom"/>
</dbReference>
<organism evidence="3">
    <name type="scientific">Amphora coffeiformis</name>
    <dbReference type="NCBI Taxonomy" id="265554"/>
    <lineage>
        <taxon>Eukaryota</taxon>
        <taxon>Sar</taxon>
        <taxon>Stramenopiles</taxon>
        <taxon>Ochrophyta</taxon>
        <taxon>Bacillariophyta</taxon>
        <taxon>Bacillariophyceae</taxon>
        <taxon>Bacillariophycidae</taxon>
        <taxon>Thalassiophysales</taxon>
        <taxon>Catenulaceae</taxon>
        <taxon>Amphora</taxon>
    </lineage>
</organism>
<sequence length="528" mass="58776">MEFASLSSSFPVPGILRRCVGTFCGRAGILVPLFFVLLPAWSCQGFHSLTCLPDNCKTRTVRNLSAAWHHQQEGKQQGTRSIGPRRFILTPPSATASSSSSSMGGNNERKGKEDGLYAPSQSITDTETGETWRLCAGAAVLNSRHELLVGERLGVPGAWQAPQGGVDGCDQPETILQASHRELYEEMGLVVGTHVQVVYCDESSGRGVRYRTGGSGNWISRAGFAGQELHWTIYRCIDARGDSDPSLMCDLAGKNGEKAEFSAVKWKDTQSVLDNIWEKKSEAYKYLKTLTDECTRKWQDQEIEWDVTGKWSRDASQSIHVIEGLVKRGLTREQAAEEAAKPYLQSWKRSSSGSTSWIVSTFDTDGETPRRELEYMVGEWTEKYKGSAVIFGDSGSDGFTLKRRTFFLMEPDAEPDPICHVTITEGPKGLEESRRYKKGEKLWLRRTLWPNNAPEGKPHVSTEVFVRKDPLSPHQLAIQAALETSRKYGPQSPEARVAWEEAEEIEDSVFSPCSKRCDPFPSSKTQDT</sequence>
<dbReference type="Pfam" id="PF00293">
    <property type="entry name" value="NUDIX"/>
    <property type="match status" value="1"/>
</dbReference>
<feature type="region of interest" description="Disordered" evidence="1">
    <location>
        <begin position="67"/>
        <end position="124"/>
    </location>
</feature>